<dbReference type="PANTHER" id="PTHR30126:SF91">
    <property type="entry name" value="LYSR FAMILY TRANSCRIPTIONAL REGULATOR"/>
    <property type="match status" value="1"/>
</dbReference>
<evidence type="ECO:0000259" key="4">
    <source>
        <dbReference type="PROSITE" id="PS50931"/>
    </source>
</evidence>
<organism evidence="5 6">
    <name type="scientific">Orbus hercynius</name>
    <dbReference type="NCBI Taxonomy" id="593135"/>
    <lineage>
        <taxon>Bacteria</taxon>
        <taxon>Pseudomonadati</taxon>
        <taxon>Pseudomonadota</taxon>
        <taxon>Gammaproteobacteria</taxon>
        <taxon>Orbales</taxon>
        <taxon>Orbaceae</taxon>
        <taxon>Orbus</taxon>
    </lineage>
</organism>
<dbReference type="GO" id="GO:0003700">
    <property type="term" value="F:DNA-binding transcription factor activity"/>
    <property type="evidence" value="ECO:0007669"/>
    <property type="project" value="InterPro"/>
</dbReference>
<dbReference type="SUPFAM" id="SSF53850">
    <property type="entry name" value="Periplasmic binding protein-like II"/>
    <property type="match status" value="1"/>
</dbReference>
<dbReference type="InterPro" id="IPR000847">
    <property type="entry name" value="LysR_HTH_N"/>
</dbReference>
<dbReference type="RefSeq" id="WP_170143332.1">
    <property type="nucleotide sequence ID" value="NZ_RBWY01000001.1"/>
</dbReference>
<dbReference type="Gene3D" id="3.40.190.290">
    <property type="match status" value="1"/>
</dbReference>
<dbReference type="PROSITE" id="PS50931">
    <property type="entry name" value="HTH_LYSR"/>
    <property type="match status" value="1"/>
</dbReference>
<dbReference type="PANTHER" id="PTHR30126">
    <property type="entry name" value="HTH-TYPE TRANSCRIPTIONAL REGULATOR"/>
    <property type="match status" value="1"/>
</dbReference>
<dbReference type="GO" id="GO:0000976">
    <property type="term" value="F:transcription cis-regulatory region binding"/>
    <property type="evidence" value="ECO:0007669"/>
    <property type="project" value="TreeGrafter"/>
</dbReference>
<reference evidence="5 6" key="1">
    <citation type="submission" date="2018-10" db="EMBL/GenBank/DDBJ databases">
        <title>Genomic Encyclopedia of Type Strains, Phase IV (KMG-IV): sequencing the most valuable type-strain genomes for metagenomic binning, comparative biology and taxonomic classification.</title>
        <authorList>
            <person name="Goeker M."/>
        </authorList>
    </citation>
    <scope>NUCLEOTIDE SEQUENCE [LARGE SCALE GENOMIC DNA]</scope>
    <source>
        <strain evidence="5 6">DSM 22228</strain>
    </source>
</reference>
<evidence type="ECO:0000313" key="6">
    <source>
        <dbReference type="Proteomes" id="UP000278542"/>
    </source>
</evidence>
<evidence type="ECO:0000313" key="5">
    <source>
        <dbReference type="EMBL" id="RKS87529.1"/>
    </source>
</evidence>
<evidence type="ECO:0000256" key="1">
    <source>
        <dbReference type="ARBA" id="ARBA00009437"/>
    </source>
</evidence>
<keyword evidence="2" id="KW-0805">Transcription regulation</keyword>
<comment type="similarity">
    <text evidence="1">Belongs to the LysR transcriptional regulatory family.</text>
</comment>
<keyword evidence="3" id="KW-0804">Transcription</keyword>
<accession>A0A495RJI8</accession>
<dbReference type="Gene3D" id="1.10.10.10">
    <property type="entry name" value="Winged helix-like DNA-binding domain superfamily/Winged helix DNA-binding domain"/>
    <property type="match status" value="1"/>
</dbReference>
<dbReference type="Proteomes" id="UP000278542">
    <property type="component" value="Unassembled WGS sequence"/>
</dbReference>
<protein>
    <submittedName>
        <fullName evidence="5">LysR family transcriptional regulator</fullName>
    </submittedName>
</protein>
<dbReference type="SUPFAM" id="SSF46785">
    <property type="entry name" value="Winged helix' DNA-binding domain"/>
    <property type="match status" value="1"/>
</dbReference>
<dbReference type="Pfam" id="PF00126">
    <property type="entry name" value="HTH_1"/>
    <property type="match status" value="1"/>
</dbReference>
<keyword evidence="6" id="KW-1185">Reference proteome</keyword>
<dbReference type="InterPro" id="IPR036390">
    <property type="entry name" value="WH_DNA-bd_sf"/>
</dbReference>
<dbReference type="EMBL" id="RBWY01000001">
    <property type="protein sequence ID" value="RKS87529.1"/>
    <property type="molecule type" value="Genomic_DNA"/>
</dbReference>
<dbReference type="AlphaFoldDB" id="A0A495RJI8"/>
<comment type="caution">
    <text evidence="5">The sequence shown here is derived from an EMBL/GenBank/DDBJ whole genome shotgun (WGS) entry which is preliminary data.</text>
</comment>
<evidence type="ECO:0000256" key="3">
    <source>
        <dbReference type="ARBA" id="ARBA00023163"/>
    </source>
</evidence>
<feature type="domain" description="HTH lysR-type" evidence="4">
    <location>
        <begin position="31"/>
        <end position="88"/>
    </location>
</feature>
<name>A0A495RJI8_9GAMM</name>
<gene>
    <name evidence="5" type="ORF">DES39_0764</name>
</gene>
<evidence type="ECO:0000256" key="2">
    <source>
        <dbReference type="ARBA" id="ARBA00023015"/>
    </source>
</evidence>
<proteinExistence type="inferred from homology"/>
<dbReference type="InterPro" id="IPR036388">
    <property type="entry name" value="WH-like_DNA-bd_sf"/>
</dbReference>
<sequence length="328" mass="37392">MVRRIVFFFKSVNVGKPIIILMVVVMSQIHFTVAQIEAFVAVCETNNVLLAAKKLHKNRTTISELISTLEINLGYELFVRSKKPLVLTDEGKQLYTQACLFLQQAHIFDQFAMQLPKQMKQTLTICYDCFIPSAFIKQLIAFFAQQNMELNLLNIDRQQAELQLLAEKADIGIYPAVNRMINAEFQWYALGAIELGIYAHQDFFAKKIARVSLLELASSKQLIPFAGLPQQLSQMIKVSDKLQIITNIELLKDLINEKQGWSMLPTHLFTNAYKKVCRFDSEQWDKGAILNIVAIWKPTTNGQLAALIQQLAQLYTQTRQTTRSNSGE</sequence>